<organism evidence="1 2">
    <name type="scientific">Laceyella sacchari</name>
    <name type="common">Thermoactinomyces thalpophilus</name>
    <dbReference type="NCBI Taxonomy" id="37482"/>
    <lineage>
        <taxon>Bacteria</taxon>
        <taxon>Bacillati</taxon>
        <taxon>Bacillota</taxon>
        <taxon>Bacilli</taxon>
        <taxon>Bacillales</taxon>
        <taxon>Thermoactinomycetaceae</taxon>
        <taxon>Laceyella</taxon>
    </lineage>
</organism>
<gene>
    <name evidence="1" type="ORF">NYR52_13450</name>
</gene>
<protein>
    <submittedName>
        <fullName evidence="1">Uncharacterized protein</fullName>
    </submittedName>
</protein>
<keyword evidence="2" id="KW-1185">Reference proteome</keyword>
<evidence type="ECO:0000313" key="1">
    <source>
        <dbReference type="EMBL" id="UWE03109.1"/>
    </source>
</evidence>
<evidence type="ECO:0000313" key="2">
    <source>
        <dbReference type="Proteomes" id="UP001058650"/>
    </source>
</evidence>
<dbReference type="Proteomes" id="UP001058650">
    <property type="component" value="Chromosome"/>
</dbReference>
<sequence>MVNEEKAAHILISVSDIAENLSISTLNDVKEGGVQVPEKRNKSVTLSP</sequence>
<accession>A0ABY5U1Q3</accession>
<reference evidence="1" key="1">
    <citation type="submission" date="2022-08" db="EMBL/GenBank/DDBJ databases">
        <title>The complete genome sequence of the thermophilic bacterium Laceyella sacchari FBKL4.010 reveals the basis for tetramethylpyrazine biosynthesis in Moutai-flavor Daqu.</title>
        <authorList>
            <person name="Li D."/>
            <person name="Huang W."/>
            <person name="Wang C."/>
            <person name="Qiu S."/>
        </authorList>
    </citation>
    <scope>NUCLEOTIDE SEQUENCE</scope>
    <source>
        <strain evidence="1">FBKL4.014</strain>
    </source>
</reference>
<dbReference type="RefSeq" id="WP_259435818.1">
    <property type="nucleotide sequence ID" value="NZ_CP103866.1"/>
</dbReference>
<dbReference type="EMBL" id="CP103866">
    <property type="protein sequence ID" value="UWE03109.1"/>
    <property type="molecule type" value="Genomic_DNA"/>
</dbReference>
<proteinExistence type="predicted"/>
<name>A0ABY5U1Q3_LACSH</name>